<protein>
    <submittedName>
        <fullName evidence="3">ADP-heptose:LPS heptosyltransferase</fullName>
    </submittedName>
</protein>
<dbReference type="Pfam" id="PF01075">
    <property type="entry name" value="Glyco_transf_9"/>
    <property type="match status" value="1"/>
</dbReference>
<dbReference type="PANTHER" id="PTHR30160:SF15">
    <property type="entry name" value="GLYCOSYLTRANSFERASE HI_0523-RELATED"/>
    <property type="match status" value="1"/>
</dbReference>
<gene>
    <name evidence="3" type="ORF">GA0061080_100420</name>
</gene>
<dbReference type="GO" id="GO:0008713">
    <property type="term" value="F:ADP-heptose-lipopolysaccharide heptosyltransferase activity"/>
    <property type="evidence" value="ECO:0007669"/>
    <property type="project" value="TreeGrafter"/>
</dbReference>
<name>A0A1C3ZCH6_9GAMM</name>
<dbReference type="CDD" id="cd03789">
    <property type="entry name" value="GT9_LPS_heptosyltransferase"/>
    <property type="match status" value="1"/>
</dbReference>
<accession>A0A1C3ZCH6</accession>
<keyword evidence="4" id="KW-1185">Reference proteome</keyword>
<dbReference type="Gene3D" id="3.40.50.2000">
    <property type="entry name" value="Glycogen Phosphorylase B"/>
    <property type="match status" value="2"/>
</dbReference>
<keyword evidence="1" id="KW-0328">Glycosyltransferase</keyword>
<dbReference type="STRING" id="1798183.GA0061080_100420"/>
<dbReference type="GO" id="GO:0009244">
    <property type="term" value="P:lipopolysaccharide core region biosynthetic process"/>
    <property type="evidence" value="ECO:0007669"/>
    <property type="project" value="TreeGrafter"/>
</dbReference>
<dbReference type="RefSeq" id="WP_141683072.1">
    <property type="nucleotide sequence ID" value="NZ_FMBA01000004.1"/>
</dbReference>
<dbReference type="Proteomes" id="UP000199698">
    <property type="component" value="Unassembled WGS sequence"/>
</dbReference>
<keyword evidence="2 3" id="KW-0808">Transferase</keyword>
<evidence type="ECO:0000256" key="1">
    <source>
        <dbReference type="ARBA" id="ARBA00022676"/>
    </source>
</evidence>
<organism evidence="3 4">
    <name type="scientific">Gilliamella intestini</name>
    <dbReference type="NCBI Taxonomy" id="1798183"/>
    <lineage>
        <taxon>Bacteria</taxon>
        <taxon>Pseudomonadati</taxon>
        <taxon>Pseudomonadota</taxon>
        <taxon>Gammaproteobacteria</taxon>
        <taxon>Orbales</taxon>
        <taxon>Orbaceae</taxon>
        <taxon>Gilliamella</taxon>
    </lineage>
</organism>
<reference evidence="4" key="1">
    <citation type="submission" date="2016-08" db="EMBL/GenBank/DDBJ databases">
        <authorList>
            <person name="Varghese N."/>
            <person name="Submissions Spin"/>
        </authorList>
    </citation>
    <scope>NUCLEOTIDE SEQUENCE [LARGE SCALE GENOMIC DNA]</scope>
    <source>
        <strain evidence="4">R-53144</strain>
    </source>
</reference>
<dbReference type="InterPro" id="IPR051199">
    <property type="entry name" value="LPS_LOS_Heptosyltrfase"/>
</dbReference>
<dbReference type="GO" id="GO:0005829">
    <property type="term" value="C:cytosol"/>
    <property type="evidence" value="ECO:0007669"/>
    <property type="project" value="TreeGrafter"/>
</dbReference>
<dbReference type="InterPro" id="IPR002201">
    <property type="entry name" value="Glyco_trans_9"/>
</dbReference>
<dbReference type="PANTHER" id="PTHR30160">
    <property type="entry name" value="TETRAACYLDISACCHARIDE 4'-KINASE-RELATED"/>
    <property type="match status" value="1"/>
</dbReference>
<dbReference type="AlphaFoldDB" id="A0A1C3ZCH6"/>
<dbReference type="OrthoDB" id="89608at2"/>
<sequence>MSIFTIFLKKKKNLFNTNTIKKVLIIRNDCIGDMIVTTPFIRYLADKGYEVYISSRKSSLEIIDNNPHITGRFSYNDKSFGELINSLKMVRKHEFDLAIDARFHRRLDLKHLLFCCFVRSTHLLSYNKSNIKSFNISLPYYHPENHVTNQLKYYLTYLNIKYSSFNYEIFIDSVKEKNVDIFITNNIKPQNKFVVINPYGSSNYRCLSERQIKMLCDLLKNFHQEYKIILIGQGEKFDKLFISDCIKFQSPTISDVIPLIKKADLVISVDTSIVHIASAFSTKCISIYMEPPPPDSNSLKSVYSRELSNYKYLQQDLFLDKKYIKKHSPNLNLKVNSHIWSPNDINGKQIVFYVNSMEKIDPDNLIRSISKYI</sequence>
<dbReference type="SUPFAM" id="SSF53756">
    <property type="entry name" value="UDP-Glycosyltransferase/glycogen phosphorylase"/>
    <property type="match status" value="1"/>
</dbReference>
<evidence type="ECO:0000256" key="2">
    <source>
        <dbReference type="ARBA" id="ARBA00022679"/>
    </source>
</evidence>
<proteinExistence type="predicted"/>
<dbReference type="EMBL" id="FMBA01000004">
    <property type="protein sequence ID" value="SCB79973.1"/>
    <property type="molecule type" value="Genomic_DNA"/>
</dbReference>
<evidence type="ECO:0000313" key="3">
    <source>
        <dbReference type="EMBL" id="SCB79973.1"/>
    </source>
</evidence>
<evidence type="ECO:0000313" key="4">
    <source>
        <dbReference type="Proteomes" id="UP000199698"/>
    </source>
</evidence>